<dbReference type="AlphaFoldDB" id="A0A4P9VTL3"/>
<feature type="binding site" evidence="1">
    <location>
        <position position="283"/>
    </location>
    <ligand>
        <name>ATP</name>
        <dbReference type="ChEBI" id="CHEBI:30616"/>
    </ligand>
</feature>
<dbReference type="InterPro" id="IPR011009">
    <property type="entry name" value="Kinase-like_dom_sf"/>
</dbReference>
<accession>A0A4P9VTL3</accession>
<dbReference type="GO" id="GO:0005524">
    <property type="term" value="F:ATP binding"/>
    <property type="evidence" value="ECO:0007669"/>
    <property type="project" value="UniProtKB-UniRule"/>
</dbReference>
<feature type="domain" description="Protein kinase" evidence="3">
    <location>
        <begin position="251"/>
        <end position="303"/>
    </location>
</feature>
<keyword evidence="1" id="KW-0547">Nucleotide-binding</keyword>
<evidence type="ECO:0000313" key="5">
    <source>
        <dbReference type="Proteomes" id="UP000269721"/>
    </source>
</evidence>
<dbReference type="PROSITE" id="PS00107">
    <property type="entry name" value="PROTEIN_KINASE_ATP"/>
    <property type="match status" value="1"/>
</dbReference>
<protein>
    <recommendedName>
        <fullName evidence="3">Protein kinase domain-containing protein</fullName>
    </recommendedName>
</protein>
<evidence type="ECO:0000256" key="1">
    <source>
        <dbReference type="PROSITE-ProRule" id="PRU10141"/>
    </source>
</evidence>
<evidence type="ECO:0000259" key="3">
    <source>
        <dbReference type="PROSITE" id="PS50011"/>
    </source>
</evidence>
<organism evidence="4 5">
    <name type="scientific">Blyttiomyces helicus</name>
    <dbReference type="NCBI Taxonomy" id="388810"/>
    <lineage>
        <taxon>Eukaryota</taxon>
        <taxon>Fungi</taxon>
        <taxon>Fungi incertae sedis</taxon>
        <taxon>Chytridiomycota</taxon>
        <taxon>Chytridiomycota incertae sedis</taxon>
        <taxon>Chytridiomycetes</taxon>
        <taxon>Chytridiomycetes incertae sedis</taxon>
        <taxon>Blyttiomyces</taxon>
    </lineage>
</organism>
<dbReference type="InterPro" id="IPR017441">
    <property type="entry name" value="Protein_kinase_ATP_BS"/>
</dbReference>
<proteinExistence type="predicted"/>
<gene>
    <name evidence="4" type="ORF">BDK51DRAFT_32833</name>
</gene>
<dbReference type="EMBL" id="ML001975">
    <property type="protein sequence ID" value="RKO82871.1"/>
    <property type="molecule type" value="Genomic_DNA"/>
</dbReference>
<keyword evidence="1" id="KW-0067">ATP-binding</keyword>
<reference evidence="5" key="1">
    <citation type="journal article" date="2018" name="Nat. Microbiol.">
        <title>Leveraging single-cell genomics to expand the fungal tree of life.</title>
        <authorList>
            <person name="Ahrendt S.R."/>
            <person name="Quandt C.A."/>
            <person name="Ciobanu D."/>
            <person name="Clum A."/>
            <person name="Salamov A."/>
            <person name="Andreopoulos B."/>
            <person name="Cheng J.F."/>
            <person name="Woyke T."/>
            <person name="Pelin A."/>
            <person name="Henrissat B."/>
            <person name="Reynolds N.K."/>
            <person name="Benny G.L."/>
            <person name="Smith M.E."/>
            <person name="James T.Y."/>
            <person name="Grigoriev I.V."/>
        </authorList>
    </citation>
    <scope>NUCLEOTIDE SEQUENCE [LARGE SCALE GENOMIC DNA]</scope>
</reference>
<feature type="region of interest" description="Disordered" evidence="2">
    <location>
        <begin position="188"/>
        <end position="211"/>
    </location>
</feature>
<evidence type="ECO:0000256" key="2">
    <source>
        <dbReference type="SAM" id="MobiDB-lite"/>
    </source>
</evidence>
<evidence type="ECO:0000313" key="4">
    <source>
        <dbReference type="EMBL" id="RKO82871.1"/>
    </source>
</evidence>
<dbReference type="Proteomes" id="UP000269721">
    <property type="component" value="Unassembled WGS sequence"/>
</dbReference>
<dbReference type="SUPFAM" id="SSF56112">
    <property type="entry name" value="Protein kinase-like (PK-like)"/>
    <property type="match status" value="1"/>
</dbReference>
<feature type="region of interest" description="Disordered" evidence="2">
    <location>
        <begin position="16"/>
        <end position="129"/>
    </location>
</feature>
<feature type="compositionally biased region" description="Basic and acidic residues" evidence="2">
    <location>
        <begin position="73"/>
        <end position="83"/>
    </location>
</feature>
<dbReference type="PROSITE" id="PS50011">
    <property type="entry name" value="PROTEIN_KINASE_DOM"/>
    <property type="match status" value="1"/>
</dbReference>
<dbReference type="Gene3D" id="3.30.200.20">
    <property type="entry name" value="Phosphorylase Kinase, domain 1"/>
    <property type="match status" value="1"/>
</dbReference>
<feature type="compositionally biased region" description="Low complexity" evidence="2">
    <location>
        <begin position="27"/>
        <end position="38"/>
    </location>
</feature>
<sequence length="303" mass="31435">MKELMSKIKSKITLFSTKSKDSITCKPAPTSTSSASSSGNNVVPEPEPTKFHSLPRPIIRSESLTERGSSSTTERRPESDSLRRGVLTAGAGAAVGRPNASSDAPERAGKANRPRSASAGPRGGAGAGVGVGLLRANASIAQAEASGGRRVFASPHASCLRAPDTDAVRAHLAGEEDSDGRWDDQFAAGEQTESRAPPVMRNSRGSSLARSSEGGLGLAATAAAATAAVAAAAAALVEPPPFVADAKLADFALERKLGYGAFSKVYLCRRRVAEGGGDRMAIKIMSKAQVVEWNQDVHIMQER</sequence>
<dbReference type="InterPro" id="IPR000719">
    <property type="entry name" value="Prot_kinase_dom"/>
</dbReference>
<name>A0A4P9VTL3_9FUNG</name>
<keyword evidence="5" id="KW-1185">Reference proteome</keyword>
<feature type="compositionally biased region" description="Low complexity" evidence="2">
    <location>
        <begin position="84"/>
        <end position="97"/>
    </location>
</feature>
<dbReference type="GO" id="GO:0004672">
    <property type="term" value="F:protein kinase activity"/>
    <property type="evidence" value="ECO:0007669"/>
    <property type="project" value="InterPro"/>
</dbReference>